<dbReference type="RefSeq" id="WP_182615455.1">
    <property type="nucleotide sequence ID" value="NZ_BAAATF010000006.1"/>
</dbReference>
<dbReference type="AlphaFoldDB" id="A0A7W3PDT5"/>
<dbReference type="InterPro" id="IPR045773">
    <property type="entry name" value="DUF6226"/>
</dbReference>
<sequence>MTNPEKFFIAVLRARAWVQVLASLPDIDAEPLEVELLGSHFNRGVRLTSRRADTLPLLLLERDLTDTGDAPMACVSMAEPDIEIERVPDCGCDACDFGSANLVKGLDETIVEALNGMILMLGANWHGTWTPEGGGVGGRPGHPEFDQVVTWGRQLSRGENVSFPEDVRVLVNSPWV</sequence>
<reference evidence="1 2" key="1">
    <citation type="submission" date="2020-07" db="EMBL/GenBank/DDBJ databases">
        <title>Sequencing the genomes of 1000 actinobacteria strains.</title>
        <authorList>
            <person name="Klenk H.-P."/>
        </authorList>
    </citation>
    <scope>NUCLEOTIDE SEQUENCE [LARGE SCALE GENOMIC DNA]</scope>
    <source>
        <strain evidence="1 2">DSM 44121</strain>
    </source>
</reference>
<keyword evidence="2" id="KW-1185">Reference proteome</keyword>
<organism evidence="1 2">
    <name type="scientific">Promicromonospora sukumoe</name>
    <dbReference type="NCBI Taxonomy" id="88382"/>
    <lineage>
        <taxon>Bacteria</taxon>
        <taxon>Bacillati</taxon>
        <taxon>Actinomycetota</taxon>
        <taxon>Actinomycetes</taxon>
        <taxon>Micrococcales</taxon>
        <taxon>Promicromonosporaceae</taxon>
        <taxon>Promicromonospora</taxon>
    </lineage>
</organism>
<dbReference type="EMBL" id="JACGWV010000001">
    <property type="protein sequence ID" value="MBA8807839.1"/>
    <property type="molecule type" value="Genomic_DNA"/>
</dbReference>
<dbReference type="Pfam" id="PF19736">
    <property type="entry name" value="DUF6226"/>
    <property type="match status" value="1"/>
</dbReference>
<proteinExistence type="predicted"/>
<gene>
    <name evidence="1" type="ORF">FHX71_001781</name>
</gene>
<dbReference type="Proteomes" id="UP000540568">
    <property type="component" value="Unassembled WGS sequence"/>
</dbReference>
<accession>A0A7W3PDT5</accession>
<protein>
    <submittedName>
        <fullName evidence="1">Uncharacterized protein</fullName>
    </submittedName>
</protein>
<evidence type="ECO:0000313" key="2">
    <source>
        <dbReference type="Proteomes" id="UP000540568"/>
    </source>
</evidence>
<name>A0A7W3PDT5_9MICO</name>
<evidence type="ECO:0000313" key="1">
    <source>
        <dbReference type="EMBL" id="MBA8807839.1"/>
    </source>
</evidence>
<comment type="caution">
    <text evidence="1">The sequence shown here is derived from an EMBL/GenBank/DDBJ whole genome shotgun (WGS) entry which is preliminary data.</text>
</comment>